<organism evidence="2 3">
    <name type="scientific">Paradevosia tibetensis</name>
    <dbReference type="NCBI Taxonomy" id="1447062"/>
    <lineage>
        <taxon>Bacteria</taxon>
        <taxon>Pseudomonadati</taxon>
        <taxon>Pseudomonadota</taxon>
        <taxon>Alphaproteobacteria</taxon>
        <taxon>Hyphomicrobiales</taxon>
        <taxon>Devosiaceae</taxon>
        <taxon>Paradevosia</taxon>
    </lineage>
</organism>
<dbReference type="SUPFAM" id="SSF53448">
    <property type="entry name" value="Nucleotide-diphospho-sugar transferases"/>
    <property type="match status" value="1"/>
</dbReference>
<name>A0A5B9DKC0_9HYPH</name>
<dbReference type="PANTHER" id="PTHR43777">
    <property type="entry name" value="MOLYBDENUM COFACTOR CYTIDYLYLTRANSFERASE"/>
    <property type="match status" value="1"/>
</dbReference>
<proteinExistence type="predicted"/>
<dbReference type="EMBL" id="CP041690">
    <property type="protein sequence ID" value="QEE19597.1"/>
    <property type="molecule type" value="Genomic_DNA"/>
</dbReference>
<protein>
    <submittedName>
        <fullName evidence="2">Nucleotidyltransferase family protein</fullName>
    </submittedName>
</protein>
<dbReference type="GO" id="GO:0016779">
    <property type="term" value="F:nucleotidyltransferase activity"/>
    <property type="evidence" value="ECO:0007669"/>
    <property type="project" value="UniProtKB-ARBA"/>
</dbReference>
<keyword evidence="3" id="KW-1185">Reference proteome</keyword>
<evidence type="ECO:0000313" key="2">
    <source>
        <dbReference type="EMBL" id="QEE19597.1"/>
    </source>
</evidence>
<keyword evidence="1" id="KW-0460">Magnesium</keyword>
<dbReference type="Gene3D" id="3.90.550.10">
    <property type="entry name" value="Spore Coat Polysaccharide Biosynthesis Protein SpsA, Chain A"/>
    <property type="match status" value="1"/>
</dbReference>
<sequence>MQLADTGVIVLAAGLSRRYGTASKLHAELEGKPLARHIADTLSALPFQSRLAVCRFGDEELAQMFADLGFMVAINPDTARGLSSSLSVGVETLAAQPVDAALICLADMPYVSAGHLQSLVGRLDGDQAMVGSRAPSGAIMPPAAFARARFDELLSLEGDRGAGRLLAGAVAVDAGAEELADFDTALDFVRD</sequence>
<dbReference type="Proteomes" id="UP000321062">
    <property type="component" value="Chromosome"/>
</dbReference>
<dbReference type="CDD" id="cd04182">
    <property type="entry name" value="GT_2_like_f"/>
    <property type="match status" value="1"/>
</dbReference>
<evidence type="ECO:0000313" key="3">
    <source>
        <dbReference type="Proteomes" id="UP000321062"/>
    </source>
</evidence>
<dbReference type="PANTHER" id="PTHR43777:SF1">
    <property type="entry name" value="MOLYBDENUM COFACTOR CYTIDYLYLTRANSFERASE"/>
    <property type="match status" value="1"/>
</dbReference>
<dbReference type="AlphaFoldDB" id="A0A5B9DKC0"/>
<reference evidence="2 3" key="1">
    <citation type="journal article" date="2015" name="Int. J. Syst. Evol. Microbiol.">
        <title>Youhaiella tibetensis gen. nov., sp. nov., isolated from subsurface sediment.</title>
        <authorList>
            <person name="Wang Y.X."/>
            <person name="Huang F.Q."/>
            <person name="Nogi Y."/>
            <person name="Pang S.J."/>
            <person name="Wang P.K."/>
            <person name="Lv J."/>
        </authorList>
    </citation>
    <scope>NUCLEOTIDE SEQUENCE [LARGE SCALE GENOMIC DNA]</scope>
    <source>
        <strain evidence="3">fig4</strain>
    </source>
</reference>
<dbReference type="InterPro" id="IPR029044">
    <property type="entry name" value="Nucleotide-diphossugar_trans"/>
</dbReference>
<gene>
    <name evidence="2" type="ORF">FNA67_05150</name>
</gene>
<dbReference type="OrthoDB" id="9779263at2"/>
<keyword evidence="2" id="KW-0808">Transferase</keyword>
<dbReference type="InterPro" id="IPR025877">
    <property type="entry name" value="MobA-like_NTP_Trfase"/>
</dbReference>
<evidence type="ECO:0000256" key="1">
    <source>
        <dbReference type="ARBA" id="ARBA00022842"/>
    </source>
</evidence>
<dbReference type="Pfam" id="PF12804">
    <property type="entry name" value="NTP_transf_3"/>
    <property type="match status" value="1"/>
</dbReference>
<dbReference type="KEGG" id="yti:FNA67_05150"/>
<accession>A0A5B9DKC0</accession>
<dbReference type="RefSeq" id="WP_147655297.1">
    <property type="nucleotide sequence ID" value="NZ_BMFM01000001.1"/>
</dbReference>